<dbReference type="RefSeq" id="WP_090933789.1">
    <property type="nucleotide sequence ID" value="NZ_FNDJ01000009.1"/>
</dbReference>
<keyword evidence="5" id="KW-1185">Reference proteome</keyword>
<dbReference type="AlphaFoldDB" id="A0A1G8RV61"/>
<evidence type="ECO:0000259" key="3">
    <source>
        <dbReference type="PROSITE" id="PS51186"/>
    </source>
</evidence>
<dbReference type="GO" id="GO:0005840">
    <property type="term" value="C:ribosome"/>
    <property type="evidence" value="ECO:0007669"/>
    <property type="project" value="UniProtKB-KW"/>
</dbReference>
<dbReference type="OrthoDB" id="9805924at2"/>
<dbReference type="EMBL" id="FNDJ01000009">
    <property type="protein sequence ID" value="SDJ20803.1"/>
    <property type="molecule type" value="Genomic_DNA"/>
</dbReference>
<dbReference type="InterPro" id="IPR051016">
    <property type="entry name" value="Diverse_Substrate_AcTransf"/>
</dbReference>
<dbReference type="SUPFAM" id="SSF55729">
    <property type="entry name" value="Acyl-CoA N-acyltransferases (Nat)"/>
    <property type="match status" value="1"/>
</dbReference>
<dbReference type="CDD" id="cd04301">
    <property type="entry name" value="NAT_SF"/>
    <property type="match status" value="1"/>
</dbReference>
<gene>
    <name evidence="4" type="ORF">SAMN05421869_109193</name>
</gene>
<dbReference type="Proteomes" id="UP000199202">
    <property type="component" value="Unassembled WGS sequence"/>
</dbReference>
<reference evidence="4 5" key="1">
    <citation type="submission" date="2016-10" db="EMBL/GenBank/DDBJ databases">
        <authorList>
            <person name="de Groot N.N."/>
        </authorList>
    </citation>
    <scope>NUCLEOTIDE SEQUENCE [LARGE SCALE GENOMIC DNA]</scope>
    <source>
        <strain evidence="4 5">CGMCC 4.6533</strain>
    </source>
</reference>
<name>A0A1G8RV61_9ACTN</name>
<dbReference type="GO" id="GO:0008080">
    <property type="term" value="F:N-acetyltransferase activity"/>
    <property type="evidence" value="ECO:0007669"/>
    <property type="project" value="TreeGrafter"/>
</dbReference>
<dbReference type="PANTHER" id="PTHR10545:SF29">
    <property type="entry name" value="GH14572P-RELATED"/>
    <property type="match status" value="1"/>
</dbReference>
<keyword evidence="1" id="KW-0808">Transferase</keyword>
<organism evidence="4 5">
    <name type="scientific">Nonomuraea jiangxiensis</name>
    <dbReference type="NCBI Taxonomy" id="633440"/>
    <lineage>
        <taxon>Bacteria</taxon>
        <taxon>Bacillati</taxon>
        <taxon>Actinomycetota</taxon>
        <taxon>Actinomycetes</taxon>
        <taxon>Streptosporangiales</taxon>
        <taxon>Streptosporangiaceae</taxon>
        <taxon>Nonomuraea</taxon>
    </lineage>
</organism>
<dbReference type="STRING" id="633440.SAMN05421869_109193"/>
<sequence>MVSIRRATAADAATVHGLMCELAEYQNQESAITVSVDRMREFLARPEITYLLAERGGRAVGYVSWFERASLWSGTDYLALDDLFVRDGERGQGTGERLMLAASEAAKGRVVRWEVAAANVAAQRFYRRIGATLISKTICRWQTTEPGAIRES</sequence>
<evidence type="ECO:0000256" key="1">
    <source>
        <dbReference type="ARBA" id="ARBA00022679"/>
    </source>
</evidence>
<dbReference type="Gene3D" id="3.40.630.30">
    <property type="match status" value="1"/>
</dbReference>
<evidence type="ECO:0000313" key="4">
    <source>
        <dbReference type="EMBL" id="SDJ20803.1"/>
    </source>
</evidence>
<accession>A0A1G8RV61</accession>
<feature type="domain" description="N-acetyltransferase" evidence="3">
    <location>
        <begin position="2"/>
        <end position="152"/>
    </location>
</feature>
<keyword evidence="4" id="KW-0687">Ribonucleoprotein</keyword>
<keyword evidence="4" id="KW-0689">Ribosomal protein</keyword>
<evidence type="ECO:0000256" key="2">
    <source>
        <dbReference type="ARBA" id="ARBA00023315"/>
    </source>
</evidence>
<dbReference type="InterPro" id="IPR016181">
    <property type="entry name" value="Acyl_CoA_acyltransferase"/>
</dbReference>
<keyword evidence="2" id="KW-0012">Acyltransferase</keyword>
<dbReference type="InterPro" id="IPR000182">
    <property type="entry name" value="GNAT_dom"/>
</dbReference>
<evidence type="ECO:0000313" key="5">
    <source>
        <dbReference type="Proteomes" id="UP000199202"/>
    </source>
</evidence>
<protein>
    <submittedName>
        <fullName evidence="4">Ribosomal protein S18 acetylase RimI</fullName>
    </submittedName>
</protein>
<dbReference type="PROSITE" id="PS51186">
    <property type="entry name" value="GNAT"/>
    <property type="match status" value="1"/>
</dbReference>
<proteinExistence type="predicted"/>
<dbReference type="PANTHER" id="PTHR10545">
    <property type="entry name" value="DIAMINE N-ACETYLTRANSFERASE"/>
    <property type="match status" value="1"/>
</dbReference>
<dbReference type="Pfam" id="PF00583">
    <property type="entry name" value="Acetyltransf_1"/>
    <property type="match status" value="1"/>
</dbReference>